<sequence>MIIRTKAEKIGLEKIASSSEEKYSVFVSKDAIDIKTSSELKGFLGAKAQNVVIERAIAHMASSLLSEDKDILEYINLNKLDIIKKIKNFNEKDSDNHSNQLKINLILWQVIVISIHPDTKFNSIEEFINYCLMYTYARKKLLFGEI</sequence>
<keyword evidence="2" id="KW-1185">Reference proteome</keyword>
<name>A0ABY6GQU3_9GAMM</name>
<proteinExistence type="predicted"/>
<evidence type="ECO:0000313" key="2">
    <source>
        <dbReference type="Proteomes" id="UP001163255"/>
    </source>
</evidence>
<dbReference type="RefSeq" id="WP_262595950.1">
    <property type="nucleotide sequence ID" value="NZ_CP103300.1"/>
</dbReference>
<gene>
    <name evidence="1" type="ORF">NX720_16355</name>
</gene>
<reference evidence="1" key="1">
    <citation type="submission" date="2022-10" db="EMBL/GenBank/DDBJ databases">
        <title>Completed Genome Sequence of two octocoral isolated bacterium, Endozoicomonas euniceicola EF212T and Endozoicomonas gorgoniicola PS125T.</title>
        <authorList>
            <person name="Chiou Y.-J."/>
            <person name="Chen Y.-H."/>
        </authorList>
    </citation>
    <scope>NUCLEOTIDE SEQUENCE</scope>
    <source>
        <strain evidence="1">EF212</strain>
    </source>
</reference>
<dbReference type="EMBL" id="CP103300">
    <property type="protein sequence ID" value="UYM14458.1"/>
    <property type="molecule type" value="Genomic_DNA"/>
</dbReference>
<protein>
    <submittedName>
        <fullName evidence="1">Uncharacterized protein</fullName>
    </submittedName>
</protein>
<organism evidence="1 2">
    <name type="scientific">Endozoicomonas euniceicola</name>
    <dbReference type="NCBI Taxonomy" id="1234143"/>
    <lineage>
        <taxon>Bacteria</taxon>
        <taxon>Pseudomonadati</taxon>
        <taxon>Pseudomonadota</taxon>
        <taxon>Gammaproteobacteria</taxon>
        <taxon>Oceanospirillales</taxon>
        <taxon>Endozoicomonadaceae</taxon>
        <taxon>Endozoicomonas</taxon>
    </lineage>
</organism>
<dbReference type="Proteomes" id="UP001163255">
    <property type="component" value="Chromosome"/>
</dbReference>
<accession>A0ABY6GQU3</accession>
<evidence type="ECO:0000313" key="1">
    <source>
        <dbReference type="EMBL" id="UYM14458.1"/>
    </source>
</evidence>